<keyword evidence="4 7" id="KW-0067">ATP-binding</keyword>
<dbReference type="Proteomes" id="UP001596470">
    <property type="component" value="Unassembled WGS sequence"/>
</dbReference>
<comment type="caution">
    <text evidence="7">The sequence shown here is derived from an EMBL/GenBank/DDBJ whole genome shotgun (WGS) entry which is preliminary data.</text>
</comment>
<evidence type="ECO:0000256" key="5">
    <source>
        <dbReference type="SAM" id="MobiDB-lite"/>
    </source>
</evidence>
<dbReference type="SMART" id="SM00382">
    <property type="entry name" value="AAA"/>
    <property type="match status" value="1"/>
</dbReference>
<organism evidence="7 8">
    <name type="scientific">Glycomyces mayteni</name>
    <dbReference type="NCBI Taxonomy" id="543887"/>
    <lineage>
        <taxon>Bacteria</taxon>
        <taxon>Bacillati</taxon>
        <taxon>Actinomycetota</taxon>
        <taxon>Actinomycetes</taxon>
        <taxon>Glycomycetales</taxon>
        <taxon>Glycomycetaceae</taxon>
        <taxon>Glycomyces</taxon>
    </lineage>
</organism>
<dbReference type="Pfam" id="PF00005">
    <property type="entry name" value="ABC_tran"/>
    <property type="match status" value="1"/>
</dbReference>
<evidence type="ECO:0000256" key="1">
    <source>
        <dbReference type="ARBA" id="ARBA00005417"/>
    </source>
</evidence>
<comment type="similarity">
    <text evidence="1">Belongs to the ABC transporter superfamily.</text>
</comment>
<dbReference type="SUPFAM" id="SSF52540">
    <property type="entry name" value="P-loop containing nucleoside triphosphate hydrolases"/>
    <property type="match status" value="1"/>
</dbReference>
<dbReference type="RefSeq" id="WP_382351124.1">
    <property type="nucleotide sequence ID" value="NZ_JBHMBP010000003.1"/>
</dbReference>
<dbReference type="InterPro" id="IPR003593">
    <property type="entry name" value="AAA+_ATPase"/>
</dbReference>
<dbReference type="PROSITE" id="PS50893">
    <property type="entry name" value="ABC_TRANSPORTER_2"/>
    <property type="match status" value="1"/>
</dbReference>
<dbReference type="InterPro" id="IPR017871">
    <property type="entry name" value="ABC_transporter-like_CS"/>
</dbReference>
<evidence type="ECO:0000313" key="7">
    <source>
        <dbReference type="EMBL" id="MFC6958842.1"/>
    </source>
</evidence>
<evidence type="ECO:0000256" key="3">
    <source>
        <dbReference type="ARBA" id="ARBA00022741"/>
    </source>
</evidence>
<dbReference type="InterPro" id="IPR027417">
    <property type="entry name" value="P-loop_NTPase"/>
</dbReference>
<proteinExistence type="inferred from homology"/>
<feature type="compositionally biased region" description="Basic and acidic residues" evidence="5">
    <location>
        <begin position="226"/>
        <end position="238"/>
    </location>
</feature>
<keyword evidence="3" id="KW-0547">Nucleotide-binding</keyword>
<dbReference type="PANTHER" id="PTHR42734:SF17">
    <property type="entry name" value="METAL TRANSPORT SYSTEM ATP-BINDING PROTEIN TM_0124-RELATED"/>
    <property type="match status" value="1"/>
</dbReference>
<dbReference type="CDD" id="cd03235">
    <property type="entry name" value="ABC_Metallic_Cations"/>
    <property type="match status" value="1"/>
</dbReference>
<dbReference type="EMBL" id="JBHSYS010000003">
    <property type="protein sequence ID" value="MFC6958842.1"/>
    <property type="molecule type" value="Genomic_DNA"/>
</dbReference>
<sequence>MPVLTVRGATVSYGGRAVVRGADLAVAPGEAVALMGANGSGKSTLIKAVAGLVPLAGGAIELFGTPQKRFRDWKRIGYVPQRTGAASGVPSTAAEVVSQGRLAHRLLGMPARRADRDAVARSLAEVGLADHAHCSVDTLSGGQQQRVLIARALATDPDLLIMDEPTVGVDAETQTALAAVVADRIDAGCAVLLVTHELGPLTDRLDRAVVLADGKVVHDGAPPRPVGEHADPAHEHLHPHANGHNGPDGTDDLWGGK</sequence>
<accession>A0ABW2D8Y1</accession>
<keyword evidence="2" id="KW-0813">Transport</keyword>
<dbReference type="Gene3D" id="3.40.50.300">
    <property type="entry name" value="P-loop containing nucleotide triphosphate hydrolases"/>
    <property type="match status" value="1"/>
</dbReference>
<evidence type="ECO:0000256" key="4">
    <source>
        <dbReference type="ARBA" id="ARBA00022840"/>
    </source>
</evidence>
<dbReference type="InterPro" id="IPR050153">
    <property type="entry name" value="Metal_Ion_Import_ABC"/>
</dbReference>
<feature type="domain" description="ABC transporter" evidence="6">
    <location>
        <begin position="4"/>
        <end position="238"/>
    </location>
</feature>
<dbReference type="GO" id="GO:0005524">
    <property type="term" value="F:ATP binding"/>
    <property type="evidence" value="ECO:0007669"/>
    <property type="project" value="UniProtKB-KW"/>
</dbReference>
<protein>
    <submittedName>
        <fullName evidence="7">Metal ABC transporter ATP-binding protein</fullName>
    </submittedName>
</protein>
<reference evidence="8" key="1">
    <citation type="journal article" date="2019" name="Int. J. Syst. Evol. Microbiol.">
        <title>The Global Catalogue of Microorganisms (GCM) 10K type strain sequencing project: providing services to taxonomists for standard genome sequencing and annotation.</title>
        <authorList>
            <consortium name="The Broad Institute Genomics Platform"/>
            <consortium name="The Broad Institute Genome Sequencing Center for Infectious Disease"/>
            <person name="Wu L."/>
            <person name="Ma J."/>
        </authorList>
    </citation>
    <scope>NUCLEOTIDE SEQUENCE [LARGE SCALE GENOMIC DNA]</scope>
    <source>
        <strain evidence="8">KACC 12634</strain>
    </source>
</reference>
<feature type="region of interest" description="Disordered" evidence="5">
    <location>
        <begin position="217"/>
        <end position="257"/>
    </location>
</feature>
<name>A0ABW2D8Y1_9ACTN</name>
<evidence type="ECO:0000259" key="6">
    <source>
        <dbReference type="PROSITE" id="PS50893"/>
    </source>
</evidence>
<keyword evidence="8" id="KW-1185">Reference proteome</keyword>
<dbReference type="PROSITE" id="PS00211">
    <property type="entry name" value="ABC_TRANSPORTER_1"/>
    <property type="match status" value="1"/>
</dbReference>
<gene>
    <name evidence="7" type="ORF">ACFQS3_16700</name>
</gene>
<dbReference type="InterPro" id="IPR003439">
    <property type="entry name" value="ABC_transporter-like_ATP-bd"/>
</dbReference>
<evidence type="ECO:0000313" key="8">
    <source>
        <dbReference type="Proteomes" id="UP001596470"/>
    </source>
</evidence>
<dbReference type="PANTHER" id="PTHR42734">
    <property type="entry name" value="METAL TRANSPORT SYSTEM ATP-BINDING PROTEIN TM_0124-RELATED"/>
    <property type="match status" value="1"/>
</dbReference>
<evidence type="ECO:0000256" key="2">
    <source>
        <dbReference type="ARBA" id="ARBA00022448"/>
    </source>
</evidence>